<name>A0A7C8ZD22_OPUST</name>
<accession>A0A7C8ZD22</accession>
<reference evidence="1" key="1">
    <citation type="journal article" date="2013" name="J. Plant Res.">
        <title>Effect of fungi and light on seed germination of three Opuntia species from semiarid lands of central Mexico.</title>
        <authorList>
            <person name="Delgado-Sanchez P."/>
            <person name="Jimenez-Bremont J.F."/>
            <person name="Guerrero-Gonzalez Mde L."/>
            <person name="Flores J."/>
        </authorList>
    </citation>
    <scope>NUCLEOTIDE SEQUENCE</scope>
    <source>
        <tissue evidence="1">Cladode</tissue>
    </source>
</reference>
<reference evidence="1" key="2">
    <citation type="submission" date="2020-07" db="EMBL/GenBank/DDBJ databases">
        <authorList>
            <person name="Vera ALvarez R."/>
            <person name="Arias-Moreno D.M."/>
            <person name="Jimenez-Jacinto V."/>
            <person name="Jimenez-Bremont J.F."/>
            <person name="Swaminathan K."/>
            <person name="Moose S.P."/>
            <person name="Guerrero-Gonzalez M.L."/>
            <person name="Marino-Ramirez L."/>
            <person name="Landsman D."/>
            <person name="Rodriguez-Kessler M."/>
            <person name="Delgado-Sanchez P."/>
        </authorList>
    </citation>
    <scope>NUCLEOTIDE SEQUENCE</scope>
    <source>
        <tissue evidence="1">Cladode</tissue>
    </source>
</reference>
<organism evidence="1">
    <name type="scientific">Opuntia streptacantha</name>
    <name type="common">Prickly pear cactus</name>
    <name type="synonym">Opuntia cardona</name>
    <dbReference type="NCBI Taxonomy" id="393608"/>
    <lineage>
        <taxon>Eukaryota</taxon>
        <taxon>Viridiplantae</taxon>
        <taxon>Streptophyta</taxon>
        <taxon>Embryophyta</taxon>
        <taxon>Tracheophyta</taxon>
        <taxon>Spermatophyta</taxon>
        <taxon>Magnoliopsida</taxon>
        <taxon>eudicotyledons</taxon>
        <taxon>Gunneridae</taxon>
        <taxon>Pentapetalae</taxon>
        <taxon>Caryophyllales</taxon>
        <taxon>Cactineae</taxon>
        <taxon>Cactaceae</taxon>
        <taxon>Opuntioideae</taxon>
        <taxon>Opuntia</taxon>
    </lineage>
</organism>
<dbReference type="AlphaFoldDB" id="A0A7C8ZD22"/>
<proteinExistence type="predicted"/>
<dbReference type="EMBL" id="GISG01112083">
    <property type="protein sequence ID" value="MBA4639075.1"/>
    <property type="molecule type" value="Transcribed_RNA"/>
</dbReference>
<protein>
    <submittedName>
        <fullName evidence="1">Uncharacterized protein</fullName>
    </submittedName>
</protein>
<sequence>MEYEQDNSPSLRRKLKTTFFCASGHEYSKVLEGSSDNNNPTIRLSTWLKLELPEIKGLFSGKIGRNRHRRNSAEFSYDPLSYALNFDHGESRMDHQYPLPNFSSRIPPSPAPEKENAVVFSQIAACS</sequence>
<evidence type="ECO:0000313" key="1">
    <source>
        <dbReference type="EMBL" id="MBA4639075.1"/>
    </source>
</evidence>
<dbReference type="PANTHER" id="PTHR33168">
    <property type="entry name" value="STRESS INDUCED PROTEIN-RELATED"/>
    <property type="match status" value="1"/>
</dbReference>